<name>A0ABS0A008_9FIRM</name>
<proteinExistence type="predicted"/>
<accession>A0ABS0A008</accession>
<reference evidence="2 3" key="1">
    <citation type="submission" date="2020-11" db="EMBL/GenBank/DDBJ databases">
        <title>Fusibacter basophilias sp. nov.</title>
        <authorList>
            <person name="Qiu D."/>
        </authorList>
    </citation>
    <scope>NUCLEOTIDE SEQUENCE [LARGE SCALE GENOMIC DNA]</scope>
    <source>
        <strain evidence="2 3">Q10-2</strain>
    </source>
</reference>
<evidence type="ECO:0000259" key="1">
    <source>
        <dbReference type="Pfam" id="PF11823"/>
    </source>
</evidence>
<evidence type="ECO:0000313" key="3">
    <source>
        <dbReference type="Proteomes" id="UP000614200"/>
    </source>
</evidence>
<organism evidence="2 3">
    <name type="scientific">Fusibacter ferrireducens</name>
    <dbReference type="NCBI Taxonomy" id="2785058"/>
    <lineage>
        <taxon>Bacteria</taxon>
        <taxon>Bacillati</taxon>
        <taxon>Bacillota</taxon>
        <taxon>Clostridia</taxon>
        <taxon>Eubacteriales</taxon>
        <taxon>Eubacteriales Family XII. Incertae Sedis</taxon>
        <taxon>Fusibacter</taxon>
    </lineage>
</organism>
<gene>
    <name evidence="2" type="ORF">ISU02_20470</name>
</gene>
<protein>
    <submittedName>
        <fullName evidence="2">DUF3343 domain-containing protein</fullName>
    </submittedName>
</protein>
<feature type="domain" description="Putative Se/S carrier protein-like" evidence="1">
    <location>
        <begin position="2"/>
        <end position="58"/>
    </location>
</feature>
<sequence>MLIVFESTHKAIRTERLLLDRIDIDMIPTPREIGASCGLTISFEIADLEAVKGLLSREDKTGIDLYHYNKSSEIKASQRSWED</sequence>
<dbReference type="Pfam" id="PF11823">
    <property type="entry name" value="Se_S_carrier"/>
    <property type="match status" value="1"/>
</dbReference>
<dbReference type="InterPro" id="IPR021778">
    <property type="entry name" value="Se/S_carrier-like"/>
</dbReference>
<evidence type="ECO:0000313" key="2">
    <source>
        <dbReference type="EMBL" id="MBF4695475.1"/>
    </source>
</evidence>
<dbReference type="Proteomes" id="UP000614200">
    <property type="component" value="Unassembled WGS sequence"/>
</dbReference>
<keyword evidence="3" id="KW-1185">Reference proteome</keyword>
<comment type="caution">
    <text evidence="2">The sequence shown here is derived from an EMBL/GenBank/DDBJ whole genome shotgun (WGS) entry which is preliminary data.</text>
</comment>
<dbReference type="EMBL" id="JADKNH010000016">
    <property type="protein sequence ID" value="MBF4695475.1"/>
    <property type="molecule type" value="Genomic_DNA"/>
</dbReference>